<evidence type="ECO:0000313" key="3">
    <source>
        <dbReference type="EMBL" id="AMY11979.1"/>
    </source>
</evidence>
<evidence type="ECO:0000313" key="4">
    <source>
        <dbReference type="Proteomes" id="UP000076079"/>
    </source>
</evidence>
<dbReference type="KEGG" id="abac:LuPra_05251"/>
<name>A0A143PW14_LUTPR</name>
<evidence type="ECO:0000259" key="2">
    <source>
        <dbReference type="Pfam" id="PF00248"/>
    </source>
</evidence>
<dbReference type="CDD" id="cd19078">
    <property type="entry name" value="AKR_AKR13C1_2"/>
    <property type="match status" value="1"/>
</dbReference>
<dbReference type="InterPro" id="IPR050791">
    <property type="entry name" value="Aldo-Keto_reductase"/>
</dbReference>
<dbReference type="EMBL" id="CP015136">
    <property type="protein sequence ID" value="AMY11979.1"/>
    <property type="molecule type" value="Genomic_DNA"/>
</dbReference>
<dbReference type="STRING" id="1855912.LuPra_05251"/>
<dbReference type="InterPro" id="IPR036812">
    <property type="entry name" value="NAD(P)_OxRdtase_dom_sf"/>
</dbReference>
<evidence type="ECO:0000256" key="1">
    <source>
        <dbReference type="ARBA" id="ARBA00023002"/>
    </source>
</evidence>
<sequence length="335" mass="36029">MQIMEERTLGRNGLDVSAIGYGCMGLESVYGPATDRAEGIGIIRAAFERGVTHFDTAETYGPFTNEVLVGEALAPIRAQVSVATKFGWDLDAQTGARTGRLNSRPEHIRRVVDAMLTRLAVDTIDLLYQHRVDPDVPIEDVAGTVKALITAGKVKHFGLSEAAPQTIRRAHAVQPLAAIQSEYSLWTRDVEQNGVLATCEELGIGFVPWSPLGAGFLTGAISATTTFDAADFRASSPRFVPEARAANVAMVDLLKRIAEPKGATPAQIALAWLLAQKPFIVPIPGTTKLHRLEENLGAAHVTLTPEDLRDIASASAAIEVHGARLPEAILKHSYR</sequence>
<dbReference type="GO" id="GO:0016491">
    <property type="term" value="F:oxidoreductase activity"/>
    <property type="evidence" value="ECO:0007669"/>
    <property type="project" value="UniProtKB-KW"/>
</dbReference>
<dbReference type="SUPFAM" id="SSF51430">
    <property type="entry name" value="NAD(P)-linked oxidoreductase"/>
    <property type="match status" value="1"/>
</dbReference>
<dbReference type="PANTHER" id="PTHR43625:SF77">
    <property type="entry name" value="ALDO-KETO REDUCTASE"/>
    <property type="match status" value="1"/>
</dbReference>
<dbReference type="PANTHER" id="PTHR43625">
    <property type="entry name" value="AFLATOXIN B1 ALDEHYDE REDUCTASE"/>
    <property type="match status" value="1"/>
</dbReference>
<dbReference type="EC" id="1.1.1.-" evidence="3"/>
<protein>
    <submittedName>
        <fullName evidence="3">L-glyceraldehyde 3-phosphate reductase</fullName>
        <ecNumber evidence="3">1.1.1.-</ecNumber>
    </submittedName>
</protein>
<reference evidence="3 4" key="1">
    <citation type="journal article" date="2016" name="Genome Announc.">
        <title>First Complete Genome Sequence of a Subdivision 6 Acidobacterium Strain.</title>
        <authorList>
            <person name="Huang S."/>
            <person name="Vieira S."/>
            <person name="Bunk B."/>
            <person name="Riedel T."/>
            <person name="Sproer C."/>
            <person name="Overmann J."/>
        </authorList>
    </citation>
    <scope>NUCLEOTIDE SEQUENCE [LARGE SCALE GENOMIC DNA]</scope>
    <source>
        <strain evidence="4">DSM 100886 HEG_-6_39</strain>
    </source>
</reference>
<keyword evidence="1 3" id="KW-0560">Oxidoreductase</keyword>
<dbReference type="AlphaFoldDB" id="A0A143PW14"/>
<dbReference type="Proteomes" id="UP000076079">
    <property type="component" value="Chromosome"/>
</dbReference>
<organism evidence="3 4">
    <name type="scientific">Luteitalea pratensis</name>
    <dbReference type="NCBI Taxonomy" id="1855912"/>
    <lineage>
        <taxon>Bacteria</taxon>
        <taxon>Pseudomonadati</taxon>
        <taxon>Acidobacteriota</taxon>
        <taxon>Vicinamibacteria</taxon>
        <taxon>Vicinamibacterales</taxon>
        <taxon>Vicinamibacteraceae</taxon>
        <taxon>Luteitalea</taxon>
    </lineage>
</organism>
<gene>
    <name evidence="3" type="primary">gpr_2</name>
    <name evidence="3" type="ORF">LuPra_05251</name>
</gene>
<dbReference type="PATRIC" id="fig|1813736.3.peg.5526"/>
<feature type="domain" description="NADP-dependent oxidoreductase" evidence="2">
    <location>
        <begin position="19"/>
        <end position="314"/>
    </location>
</feature>
<reference evidence="4" key="2">
    <citation type="submission" date="2016-04" db="EMBL/GenBank/DDBJ databases">
        <title>First Complete Genome Sequence of a Subdivision 6 Acidobacterium.</title>
        <authorList>
            <person name="Huang S."/>
            <person name="Vieira S."/>
            <person name="Bunk B."/>
            <person name="Riedel T."/>
            <person name="Sproeer C."/>
            <person name="Overmann J."/>
        </authorList>
    </citation>
    <scope>NUCLEOTIDE SEQUENCE [LARGE SCALE GENOMIC DNA]</scope>
    <source>
        <strain evidence="4">DSM 100886 HEG_-6_39</strain>
    </source>
</reference>
<keyword evidence="4" id="KW-1185">Reference proteome</keyword>
<dbReference type="GO" id="GO:0005737">
    <property type="term" value="C:cytoplasm"/>
    <property type="evidence" value="ECO:0007669"/>
    <property type="project" value="TreeGrafter"/>
</dbReference>
<dbReference type="InterPro" id="IPR023210">
    <property type="entry name" value="NADP_OxRdtase_dom"/>
</dbReference>
<proteinExistence type="predicted"/>
<dbReference type="Pfam" id="PF00248">
    <property type="entry name" value="Aldo_ket_red"/>
    <property type="match status" value="1"/>
</dbReference>
<dbReference type="Gene3D" id="3.20.20.100">
    <property type="entry name" value="NADP-dependent oxidoreductase domain"/>
    <property type="match status" value="1"/>
</dbReference>
<accession>A0A143PW14</accession>